<dbReference type="EMBL" id="JAPWIE010000007">
    <property type="protein sequence ID" value="MCZ4552838.1"/>
    <property type="molecule type" value="Genomic_DNA"/>
</dbReference>
<sequence length="173" mass="18148">MITAARTGPNAALRFGAHDDPLDKRGRAECAQLRLSFPDTVRIAPDRSATETAAEIGADGVIDDALKSLDLGRWTGLAPDEIDPLDLGEWFGDPGANPHGGESITAFLARLSAWLETDWAVDVGAVVASGTAQGLVAAATGMSFWGVEVAPAGVIDLERRGGRWRLQLGSTNI</sequence>
<dbReference type="RefSeq" id="WP_301573452.1">
    <property type="nucleotide sequence ID" value="NZ_JAPWIE010000007.1"/>
</dbReference>
<dbReference type="Gene3D" id="3.40.50.1240">
    <property type="entry name" value="Phosphoglycerate mutase-like"/>
    <property type="match status" value="1"/>
</dbReference>
<reference evidence="1" key="1">
    <citation type="submission" date="2022-12" db="EMBL/GenBank/DDBJ databases">
        <authorList>
            <person name="Krivoruchko A.V."/>
            <person name="Elkin A."/>
        </authorList>
    </citation>
    <scope>NUCLEOTIDE SEQUENCE</scope>
    <source>
        <strain evidence="1">IEGM 1388</strain>
    </source>
</reference>
<evidence type="ECO:0000313" key="1">
    <source>
        <dbReference type="EMBL" id="MCZ4552838.1"/>
    </source>
</evidence>
<name>A0ABT4N0Q4_GORRU</name>
<dbReference type="SUPFAM" id="SSF53254">
    <property type="entry name" value="Phosphoglycerate mutase-like"/>
    <property type="match status" value="1"/>
</dbReference>
<comment type="caution">
    <text evidence="1">The sequence shown here is derived from an EMBL/GenBank/DDBJ whole genome shotgun (WGS) entry which is preliminary data.</text>
</comment>
<evidence type="ECO:0000313" key="2">
    <source>
        <dbReference type="Proteomes" id="UP001067235"/>
    </source>
</evidence>
<dbReference type="InterPro" id="IPR013078">
    <property type="entry name" value="His_Pase_superF_clade-1"/>
</dbReference>
<dbReference type="Pfam" id="PF00300">
    <property type="entry name" value="His_Phos_1"/>
    <property type="match status" value="1"/>
</dbReference>
<organism evidence="1 2">
    <name type="scientific">Gordonia rubripertincta</name>
    <name type="common">Rhodococcus corallinus</name>
    <dbReference type="NCBI Taxonomy" id="36822"/>
    <lineage>
        <taxon>Bacteria</taxon>
        <taxon>Bacillati</taxon>
        <taxon>Actinomycetota</taxon>
        <taxon>Actinomycetes</taxon>
        <taxon>Mycobacteriales</taxon>
        <taxon>Gordoniaceae</taxon>
        <taxon>Gordonia</taxon>
    </lineage>
</organism>
<keyword evidence="2" id="KW-1185">Reference proteome</keyword>
<gene>
    <name evidence="1" type="ORF">O4213_22810</name>
</gene>
<dbReference type="Proteomes" id="UP001067235">
    <property type="component" value="Unassembled WGS sequence"/>
</dbReference>
<accession>A0ABT4N0Q4</accession>
<proteinExistence type="predicted"/>
<dbReference type="InterPro" id="IPR029033">
    <property type="entry name" value="His_PPase_superfam"/>
</dbReference>
<protein>
    <submittedName>
        <fullName evidence="1">Histidine phosphatase family protein</fullName>
    </submittedName>
</protein>